<dbReference type="PRINTS" id="PR01181">
    <property type="entry name" value="DAPDCRBXLASE"/>
</dbReference>
<dbReference type="InterPro" id="IPR022643">
    <property type="entry name" value="De-COase2_C"/>
</dbReference>
<keyword evidence="4 8" id="KW-0456">Lyase</keyword>
<dbReference type="Gene3D" id="3.20.20.10">
    <property type="entry name" value="Alanine racemase"/>
    <property type="match status" value="1"/>
</dbReference>
<dbReference type="SUPFAM" id="SSF51419">
    <property type="entry name" value="PLP-binding barrel"/>
    <property type="match status" value="1"/>
</dbReference>
<dbReference type="Proteomes" id="UP000070252">
    <property type="component" value="Unassembled WGS sequence"/>
</dbReference>
<keyword evidence="3 6" id="KW-0663">Pyridoxal phosphate</keyword>
<dbReference type="AlphaFoldDB" id="A0A1G9M675"/>
<organism evidence="12 14">
    <name type="scientific">Paenibacillus jilunlii</name>
    <dbReference type="NCBI Taxonomy" id="682956"/>
    <lineage>
        <taxon>Bacteria</taxon>
        <taxon>Bacillati</taxon>
        <taxon>Bacillota</taxon>
        <taxon>Bacilli</taxon>
        <taxon>Bacillales</taxon>
        <taxon>Paenibacillaceae</taxon>
        <taxon>Paenibacillus</taxon>
    </lineage>
</organism>
<reference evidence="12 14" key="2">
    <citation type="submission" date="2016-10" db="EMBL/GenBank/DDBJ databases">
        <authorList>
            <person name="de Groot N.N."/>
        </authorList>
    </citation>
    <scope>NUCLEOTIDE SEQUENCE [LARGE SCALE GENOMIC DNA]</scope>
    <source>
        <strain evidence="12 14">CGMCC 1.10239</strain>
    </source>
</reference>
<comment type="cofactor">
    <cofactor evidence="1 6 8">
        <name>pyridoxal 5'-phosphate</name>
        <dbReference type="ChEBI" id="CHEBI:597326"/>
    </cofactor>
</comment>
<dbReference type="PANTHER" id="PTHR43727">
    <property type="entry name" value="DIAMINOPIMELATE DECARBOXYLASE"/>
    <property type="match status" value="1"/>
</dbReference>
<dbReference type="InterPro" id="IPR000183">
    <property type="entry name" value="Orn/DAP/Arg_de-COase"/>
</dbReference>
<dbReference type="SUPFAM" id="SSF50621">
    <property type="entry name" value="Alanine racemase C-terminal domain-like"/>
    <property type="match status" value="1"/>
</dbReference>
<feature type="modified residue" description="N6-(pyridoxal phosphate)lysine" evidence="6">
    <location>
        <position position="49"/>
    </location>
</feature>
<dbReference type="PRINTS" id="PR01179">
    <property type="entry name" value="ODADCRBXLASE"/>
</dbReference>
<evidence type="ECO:0000256" key="7">
    <source>
        <dbReference type="RuleBase" id="RU003737"/>
    </source>
</evidence>
<evidence type="ECO:0000256" key="6">
    <source>
        <dbReference type="PIRSR" id="PIRSR600183-50"/>
    </source>
</evidence>
<evidence type="ECO:0000313" key="12">
    <source>
        <dbReference type="EMBL" id="SDL69760.1"/>
    </source>
</evidence>
<evidence type="ECO:0000313" key="14">
    <source>
        <dbReference type="Proteomes" id="UP000182783"/>
    </source>
</evidence>
<dbReference type="EMBL" id="LIPY01000123">
    <property type="protein sequence ID" value="KWX70588.1"/>
    <property type="molecule type" value="Genomic_DNA"/>
</dbReference>
<evidence type="ECO:0000256" key="2">
    <source>
        <dbReference type="ARBA" id="ARBA00022793"/>
    </source>
</evidence>
<dbReference type="CDD" id="cd06839">
    <property type="entry name" value="PLPDE_III_Btrk_like"/>
    <property type="match status" value="1"/>
</dbReference>
<proteinExistence type="inferred from homology"/>
<protein>
    <recommendedName>
        <fullName evidence="5 8">Diaminopimelate decarboxylase</fullName>
        <ecNumber evidence="5 8">4.1.1.20</ecNumber>
    </recommendedName>
</protein>
<feature type="domain" description="Orn/DAP/Arg decarboxylase 2 N-terminal" evidence="10">
    <location>
        <begin position="27"/>
        <end position="274"/>
    </location>
</feature>
<dbReference type="InterPro" id="IPR002986">
    <property type="entry name" value="DAP_deCOOHase_LysA"/>
</dbReference>
<dbReference type="InterPro" id="IPR022657">
    <property type="entry name" value="De-COase2_CS"/>
</dbReference>
<evidence type="ECO:0000256" key="8">
    <source>
        <dbReference type="RuleBase" id="RU003738"/>
    </source>
</evidence>
<evidence type="ECO:0000313" key="11">
    <source>
        <dbReference type="EMBL" id="KWX70588.1"/>
    </source>
</evidence>
<dbReference type="InterPro" id="IPR029066">
    <property type="entry name" value="PLP-binding_barrel"/>
</dbReference>
<dbReference type="GO" id="GO:0008836">
    <property type="term" value="F:diaminopimelate decarboxylase activity"/>
    <property type="evidence" value="ECO:0007669"/>
    <property type="project" value="UniProtKB-UniRule"/>
</dbReference>
<keyword evidence="2 8" id="KW-0210">Decarboxylase</keyword>
<dbReference type="InterPro" id="IPR022644">
    <property type="entry name" value="De-COase2_N"/>
</dbReference>
<evidence type="ECO:0000259" key="9">
    <source>
        <dbReference type="Pfam" id="PF00278"/>
    </source>
</evidence>
<evidence type="ECO:0000259" key="10">
    <source>
        <dbReference type="Pfam" id="PF02784"/>
    </source>
</evidence>
<gene>
    <name evidence="11" type="ORF">AML91_26335</name>
    <name evidence="12" type="ORF">SAMN05216191_1058</name>
</gene>
<comment type="pathway">
    <text evidence="8">Amino-acid biosynthesis; L-lysine biosynthesis via DAP pathway; L-lysine from DL-2,6-diaminopimelate: step 1/1.</text>
</comment>
<keyword evidence="8" id="KW-0457">Lysine biosynthesis</keyword>
<feature type="domain" description="Orn/DAP/Arg decarboxylase 2 C-terminal" evidence="9">
    <location>
        <begin position="23"/>
        <end position="372"/>
    </location>
</feature>
<dbReference type="Gene3D" id="2.40.37.10">
    <property type="entry name" value="Lyase, Ornithine Decarboxylase, Chain A, domain 1"/>
    <property type="match status" value="1"/>
</dbReference>
<dbReference type="Pfam" id="PF02784">
    <property type="entry name" value="Orn_Arg_deC_N"/>
    <property type="match status" value="1"/>
</dbReference>
<dbReference type="Proteomes" id="UP000182783">
    <property type="component" value="Unassembled WGS sequence"/>
</dbReference>
<evidence type="ECO:0000313" key="13">
    <source>
        <dbReference type="Proteomes" id="UP000070252"/>
    </source>
</evidence>
<dbReference type="UniPathway" id="UPA00034">
    <property type="reaction ID" value="UER00027"/>
</dbReference>
<evidence type="ECO:0000256" key="5">
    <source>
        <dbReference type="NCBIfam" id="TIGR01048"/>
    </source>
</evidence>
<dbReference type="EC" id="4.1.1.20" evidence="5 8"/>
<dbReference type="RefSeq" id="WP_062527312.1">
    <property type="nucleotide sequence ID" value="NZ_CP048429.1"/>
</dbReference>
<dbReference type="NCBIfam" id="TIGR01048">
    <property type="entry name" value="lysA"/>
    <property type="match status" value="1"/>
</dbReference>
<dbReference type="InterPro" id="IPR009006">
    <property type="entry name" value="Ala_racemase/Decarboxylase_C"/>
</dbReference>
<keyword evidence="8" id="KW-0028">Amino-acid biosynthesis</keyword>
<evidence type="ECO:0000256" key="1">
    <source>
        <dbReference type="ARBA" id="ARBA00001933"/>
    </source>
</evidence>
<accession>A0A1G9M675</accession>
<dbReference type="PROSITE" id="PS00879">
    <property type="entry name" value="ODR_DC_2_2"/>
    <property type="match status" value="1"/>
</dbReference>
<dbReference type="GO" id="GO:0009089">
    <property type="term" value="P:lysine biosynthetic process via diaminopimelate"/>
    <property type="evidence" value="ECO:0007669"/>
    <property type="project" value="UniProtKB-UniRule"/>
</dbReference>
<comment type="similarity">
    <text evidence="7">Belongs to the Orn/Lys/Arg decarboxylase class-II family.</text>
</comment>
<sequence length="429" mass="47964">MRIEDCSIAKWAQELGTPLYLYDEDVIHDRYHKLRMSLHPSVDVVLSLKANNNMSLAARFRGWGSGVEVASMGELYLAHMAGFPPERIIFSGPGKTVEELEKALEYKIYCINAESFAEVDLIAALAAERNITAGIGIRINPDMSIVNTAIRMGGLPRQFGIDESSLAVMAEKLKRTPNIRFKGIHVYAGTQILDSNQIIQAFIYTIKLAKELQMKHGLECEFIDLGGGFGVPYFSHEKELDIEHVCRETNRLVEEYLRDSPETRFMIESGRFLLAESGVYVARVLYVKESKGEKFLILDGGMHHHVSSTFRGRTMRNNFPVRLVRSDGTPAQGNPERVHLVGPLCTPEDCLAKDIELPEANTGDYIVLLKSGAYGLSYSPMQFLGHPSPLEALVTNGTPSVIRERGDVTDLLHHQYVPKDIQRSGIVWT</sequence>
<dbReference type="OrthoDB" id="9802241at2"/>
<dbReference type="EMBL" id="FNGM01000005">
    <property type="protein sequence ID" value="SDL69760.1"/>
    <property type="molecule type" value="Genomic_DNA"/>
</dbReference>
<feature type="active site" description="Proton donor" evidence="6">
    <location>
        <position position="345"/>
    </location>
</feature>
<reference evidence="11 13" key="1">
    <citation type="submission" date="2015-08" db="EMBL/GenBank/DDBJ databases">
        <title>Genome of Paenibacillus jilunlii.</title>
        <authorList>
            <person name="Sant'Anna F.H."/>
            <person name="Ambrosini A."/>
            <person name="Souza R."/>
            <person name="Bach E."/>
            <person name="Fernandes G."/>
            <person name="Balsanelli E."/>
            <person name="Baura V.A."/>
            <person name="Pedrosa F.O."/>
            <person name="Souza E.M."/>
            <person name="Passaglia L."/>
        </authorList>
    </citation>
    <scope>NUCLEOTIDE SEQUENCE [LARGE SCALE GENOMIC DNA]</scope>
    <source>
        <strain evidence="11 13">DSM 23019</strain>
    </source>
</reference>
<dbReference type="FunFam" id="3.20.20.10:FF:000003">
    <property type="entry name" value="Diaminopimelate decarboxylase"/>
    <property type="match status" value="1"/>
</dbReference>
<dbReference type="Pfam" id="PF00278">
    <property type="entry name" value="Orn_DAP_Arg_deC"/>
    <property type="match status" value="1"/>
</dbReference>
<keyword evidence="13" id="KW-1185">Reference proteome</keyword>
<name>A0A1G9M675_9BACL</name>
<evidence type="ECO:0000256" key="3">
    <source>
        <dbReference type="ARBA" id="ARBA00022898"/>
    </source>
</evidence>
<dbReference type="PANTHER" id="PTHR43727:SF2">
    <property type="entry name" value="GROUP IV DECARBOXYLASE"/>
    <property type="match status" value="1"/>
</dbReference>
<evidence type="ECO:0000256" key="4">
    <source>
        <dbReference type="ARBA" id="ARBA00023239"/>
    </source>
</evidence>
<comment type="catalytic activity">
    <reaction evidence="8">
        <text>meso-2,6-diaminopimelate + H(+) = L-lysine + CO2</text>
        <dbReference type="Rhea" id="RHEA:15101"/>
        <dbReference type="ChEBI" id="CHEBI:15378"/>
        <dbReference type="ChEBI" id="CHEBI:16526"/>
        <dbReference type="ChEBI" id="CHEBI:32551"/>
        <dbReference type="ChEBI" id="CHEBI:57791"/>
        <dbReference type="EC" id="4.1.1.20"/>
    </reaction>
</comment>